<dbReference type="Proteomes" id="UP000286974">
    <property type="component" value="Unassembled WGS sequence"/>
</dbReference>
<evidence type="ECO:0000256" key="6">
    <source>
        <dbReference type="ARBA" id="ARBA00023002"/>
    </source>
</evidence>
<dbReference type="AlphaFoldDB" id="A0A401FLD9"/>
<dbReference type="InterPro" id="IPR024072">
    <property type="entry name" value="DHFR-like_dom_sf"/>
</dbReference>
<dbReference type="EC" id="1.5.1.3" evidence="3"/>
<dbReference type="PANTHER" id="PTHR48069">
    <property type="entry name" value="DIHYDROFOLATE REDUCTASE"/>
    <property type="match status" value="1"/>
</dbReference>
<dbReference type="RefSeq" id="WP_125008184.1">
    <property type="nucleotide sequence ID" value="NZ_BEXA01000002.1"/>
</dbReference>
<evidence type="ECO:0000256" key="1">
    <source>
        <dbReference type="ARBA" id="ARBA00004903"/>
    </source>
</evidence>
<evidence type="ECO:0000313" key="8">
    <source>
        <dbReference type="EMBL" id="GAY73031.1"/>
    </source>
</evidence>
<evidence type="ECO:0000259" key="7">
    <source>
        <dbReference type="PROSITE" id="PS51330"/>
    </source>
</evidence>
<dbReference type="PRINTS" id="PR00070">
    <property type="entry name" value="DHFR"/>
</dbReference>
<dbReference type="OrthoDB" id="9804315at2"/>
<dbReference type="PROSITE" id="PS51330">
    <property type="entry name" value="DHFR_2"/>
    <property type="match status" value="1"/>
</dbReference>
<keyword evidence="6 8" id="KW-0560">Oxidoreductase</keyword>
<dbReference type="GO" id="GO:0050661">
    <property type="term" value="F:NADP binding"/>
    <property type="evidence" value="ECO:0007669"/>
    <property type="project" value="InterPro"/>
</dbReference>
<gene>
    <name evidence="8" type="ORF">NBRC111893_1177</name>
</gene>
<keyword evidence="9" id="KW-1185">Reference proteome</keyword>
<evidence type="ECO:0000256" key="3">
    <source>
        <dbReference type="ARBA" id="ARBA00012856"/>
    </source>
</evidence>
<dbReference type="GO" id="GO:0046654">
    <property type="term" value="P:tetrahydrofolate biosynthetic process"/>
    <property type="evidence" value="ECO:0007669"/>
    <property type="project" value="UniProtKB-UniPathway"/>
</dbReference>
<comment type="pathway">
    <text evidence="1">Cofactor biosynthesis; tetrahydrofolate biosynthesis; 5,6,7,8-tetrahydrofolate from 7,8-dihydrofolate: step 1/1.</text>
</comment>
<proteinExistence type="inferred from homology"/>
<dbReference type="Gene3D" id="3.40.430.10">
    <property type="entry name" value="Dihydrofolate Reductase, subunit A"/>
    <property type="match status" value="1"/>
</dbReference>
<dbReference type="EMBL" id="BEXA01000002">
    <property type="protein sequence ID" value="GAY73031.1"/>
    <property type="molecule type" value="Genomic_DNA"/>
</dbReference>
<dbReference type="GO" id="GO:0046655">
    <property type="term" value="P:folic acid metabolic process"/>
    <property type="evidence" value="ECO:0007669"/>
    <property type="project" value="TreeGrafter"/>
</dbReference>
<keyword evidence="4" id="KW-0554">One-carbon metabolism</keyword>
<sequence length="179" mass="20161">MISFIWAEDSHGIIGNQGKLPWHLPDDMKFFKQTTMNHPVVSGTKTFKSFNRPLPGRDNYVISSHNDFPDGVTVLPDIESFLSLVTANPEKNYFVLGGANIFAQLINQVDMLYRTKIEAEFSGDTVMADVDYSQFELVSETTGIVDEKISIPIPFKFIQESSKLSNRHASSVVFCYNNN</sequence>
<dbReference type="Pfam" id="PF00186">
    <property type="entry name" value="DHFR_1"/>
    <property type="match status" value="1"/>
</dbReference>
<dbReference type="UniPathway" id="UPA00077">
    <property type="reaction ID" value="UER00158"/>
</dbReference>
<feature type="domain" description="DHFR" evidence="7">
    <location>
        <begin position="1"/>
        <end position="162"/>
    </location>
</feature>
<dbReference type="GO" id="GO:0006730">
    <property type="term" value="P:one-carbon metabolic process"/>
    <property type="evidence" value="ECO:0007669"/>
    <property type="project" value="UniProtKB-KW"/>
</dbReference>
<evidence type="ECO:0000313" key="9">
    <source>
        <dbReference type="Proteomes" id="UP000286974"/>
    </source>
</evidence>
<evidence type="ECO:0000256" key="2">
    <source>
        <dbReference type="ARBA" id="ARBA00009539"/>
    </source>
</evidence>
<dbReference type="InterPro" id="IPR001796">
    <property type="entry name" value="DHFR_dom"/>
</dbReference>
<protein>
    <recommendedName>
        <fullName evidence="3">dihydrofolate reductase</fullName>
        <ecNumber evidence="3">1.5.1.3</ecNumber>
    </recommendedName>
</protein>
<organism evidence="8 9">
    <name type="scientific">Lentilactobacillus kosonis</name>
    <dbReference type="NCBI Taxonomy" id="2810561"/>
    <lineage>
        <taxon>Bacteria</taxon>
        <taxon>Bacillati</taxon>
        <taxon>Bacillota</taxon>
        <taxon>Bacilli</taxon>
        <taxon>Lactobacillales</taxon>
        <taxon>Lactobacillaceae</taxon>
        <taxon>Lentilactobacillus</taxon>
    </lineage>
</organism>
<evidence type="ECO:0000256" key="4">
    <source>
        <dbReference type="ARBA" id="ARBA00022563"/>
    </source>
</evidence>
<comment type="similarity">
    <text evidence="2">Belongs to the dihydrofolate reductase family.</text>
</comment>
<dbReference type="InterPro" id="IPR012259">
    <property type="entry name" value="DHFR"/>
</dbReference>
<dbReference type="GO" id="GO:0005829">
    <property type="term" value="C:cytosol"/>
    <property type="evidence" value="ECO:0007669"/>
    <property type="project" value="TreeGrafter"/>
</dbReference>
<dbReference type="CDD" id="cd00209">
    <property type="entry name" value="DHFR"/>
    <property type="match status" value="1"/>
</dbReference>
<evidence type="ECO:0000256" key="5">
    <source>
        <dbReference type="ARBA" id="ARBA00022857"/>
    </source>
</evidence>
<accession>A0A401FLD9</accession>
<dbReference type="PANTHER" id="PTHR48069:SF3">
    <property type="entry name" value="DIHYDROFOLATE REDUCTASE"/>
    <property type="match status" value="1"/>
</dbReference>
<dbReference type="SUPFAM" id="SSF53597">
    <property type="entry name" value="Dihydrofolate reductase-like"/>
    <property type="match status" value="1"/>
</dbReference>
<dbReference type="GO" id="GO:0046452">
    <property type="term" value="P:dihydrofolate metabolic process"/>
    <property type="evidence" value="ECO:0007669"/>
    <property type="project" value="TreeGrafter"/>
</dbReference>
<dbReference type="GO" id="GO:0004146">
    <property type="term" value="F:dihydrofolate reductase activity"/>
    <property type="evidence" value="ECO:0007669"/>
    <property type="project" value="UniProtKB-EC"/>
</dbReference>
<keyword evidence="5" id="KW-0521">NADP</keyword>
<reference evidence="8 9" key="1">
    <citation type="submission" date="2017-11" db="EMBL/GenBank/DDBJ databases">
        <title>Draft Genome Sequence of Lactobacillus curieae NBRC 111893 isolated from Koso, a Japanese sugar-Vegetable Fermented Beverage.</title>
        <authorList>
            <person name="Chiou T.Y."/>
            <person name="Oshima K."/>
            <person name="Suda W."/>
            <person name="Hattori M."/>
            <person name="Takahashi T."/>
        </authorList>
    </citation>
    <scope>NUCLEOTIDE SEQUENCE [LARGE SCALE GENOMIC DNA]</scope>
    <source>
        <strain evidence="8 9">NBRC111893</strain>
    </source>
</reference>
<comment type="caution">
    <text evidence="8">The sequence shown here is derived from an EMBL/GenBank/DDBJ whole genome shotgun (WGS) entry which is preliminary data.</text>
</comment>
<name>A0A401FLD9_9LACO</name>